<gene>
    <name evidence="1" type="ORF">B0H17DRAFT_1139940</name>
</gene>
<keyword evidence="2" id="KW-1185">Reference proteome</keyword>
<evidence type="ECO:0000313" key="2">
    <source>
        <dbReference type="Proteomes" id="UP001221757"/>
    </source>
</evidence>
<evidence type="ECO:0000313" key="1">
    <source>
        <dbReference type="EMBL" id="KAJ7676372.1"/>
    </source>
</evidence>
<protein>
    <submittedName>
        <fullName evidence="1">Uncharacterized protein</fullName>
    </submittedName>
</protein>
<name>A0AAD7D3G6_MYCRO</name>
<organism evidence="1 2">
    <name type="scientific">Mycena rosella</name>
    <name type="common">Pink bonnet</name>
    <name type="synonym">Agaricus rosellus</name>
    <dbReference type="NCBI Taxonomy" id="1033263"/>
    <lineage>
        <taxon>Eukaryota</taxon>
        <taxon>Fungi</taxon>
        <taxon>Dikarya</taxon>
        <taxon>Basidiomycota</taxon>
        <taxon>Agaricomycotina</taxon>
        <taxon>Agaricomycetes</taxon>
        <taxon>Agaricomycetidae</taxon>
        <taxon>Agaricales</taxon>
        <taxon>Marasmiineae</taxon>
        <taxon>Mycenaceae</taxon>
        <taxon>Mycena</taxon>
    </lineage>
</organism>
<sequence length="361" mass="40322">MASQEPRLCAPYPRGANEAVEEKAWNATIHAFVNNLVIHKLSQDTTAAQLFVLFDAPENDCLLFYVACTHLLRATRQFREAAEHIALIATLLGLLKDEGIRRDSPDGEDAFEFSFAGDILRELGGETPPVPPGYTYNEITFRLDADPGYIKDDSFLTELARYGREQEGMVRLWSLAGRLEADRILGSPGGMSLLLNGGFQDAFEDPRQCRVWETLWAALLRCGEDKTFGDWDPETTRCYMEIARKIARDKRASWEWRGRFAVRAVFSIPMTFLSTRAASGGGPREGNLTLIRTGFGSQVFVDVQRLSRIHCPECGALVPRFGRIYGQNVVPPHIAPKWKSQHAKLTRGDEISGSGTRLILG</sequence>
<dbReference type="AlphaFoldDB" id="A0AAD7D3G6"/>
<dbReference type="EMBL" id="JARKIE010000143">
    <property type="protein sequence ID" value="KAJ7676372.1"/>
    <property type="molecule type" value="Genomic_DNA"/>
</dbReference>
<dbReference type="Proteomes" id="UP001221757">
    <property type="component" value="Unassembled WGS sequence"/>
</dbReference>
<proteinExistence type="predicted"/>
<comment type="caution">
    <text evidence="1">The sequence shown here is derived from an EMBL/GenBank/DDBJ whole genome shotgun (WGS) entry which is preliminary data.</text>
</comment>
<accession>A0AAD7D3G6</accession>
<reference evidence="1" key="1">
    <citation type="submission" date="2023-03" db="EMBL/GenBank/DDBJ databases">
        <title>Massive genome expansion in bonnet fungi (Mycena s.s.) driven by repeated elements and novel gene families across ecological guilds.</title>
        <authorList>
            <consortium name="Lawrence Berkeley National Laboratory"/>
            <person name="Harder C.B."/>
            <person name="Miyauchi S."/>
            <person name="Viragh M."/>
            <person name="Kuo A."/>
            <person name="Thoen E."/>
            <person name="Andreopoulos B."/>
            <person name="Lu D."/>
            <person name="Skrede I."/>
            <person name="Drula E."/>
            <person name="Henrissat B."/>
            <person name="Morin E."/>
            <person name="Kohler A."/>
            <person name="Barry K."/>
            <person name="LaButti K."/>
            <person name="Morin E."/>
            <person name="Salamov A."/>
            <person name="Lipzen A."/>
            <person name="Mereny Z."/>
            <person name="Hegedus B."/>
            <person name="Baldrian P."/>
            <person name="Stursova M."/>
            <person name="Weitz H."/>
            <person name="Taylor A."/>
            <person name="Grigoriev I.V."/>
            <person name="Nagy L.G."/>
            <person name="Martin F."/>
            <person name="Kauserud H."/>
        </authorList>
    </citation>
    <scope>NUCLEOTIDE SEQUENCE</scope>
    <source>
        <strain evidence="1">CBHHK067</strain>
    </source>
</reference>